<reference evidence="3" key="2">
    <citation type="submission" date="2019-09" db="UniProtKB">
        <authorList>
            <consortium name="WormBaseParasite"/>
        </authorList>
    </citation>
    <scope>IDENTIFICATION</scope>
</reference>
<accession>A0A3P8G624</accession>
<evidence type="ECO:0000313" key="2">
    <source>
        <dbReference type="Proteomes" id="UP000050761"/>
    </source>
</evidence>
<organism evidence="2 3">
    <name type="scientific">Heligmosomoides polygyrus</name>
    <name type="common">Parasitic roundworm</name>
    <dbReference type="NCBI Taxonomy" id="6339"/>
    <lineage>
        <taxon>Eukaryota</taxon>
        <taxon>Metazoa</taxon>
        <taxon>Ecdysozoa</taxon>
        <taxon>Nematoda</taxon>
        <taxon>Chromadorea</taxon>
        <taxon>Rhabditida</taxon>
        <taxon>Rhabditina</taxon>
        <taxon>Rhabditomorpha</taxon>
        <taxon>Strongyloidea</taxon>
        <taxon>Heligmosomidae</taxon>
        <taxon>Heligmosomoides</taxon>
    </lineage>
</organism>
<proteinExistence type="predicted"/>
<evidence type="ECO:0000313" key="3">
    <source>
        <dbReference type="WBParaSite" id="HPBE_0002204201-mRNA-1"/>
    </source>
</evidence>
<dbReference type="Proteomes" id="UP000050761">
    <property type="component" value="Unassembled WGS sequence"/>
</dbReference>
<dbReference type="EMBL" id="UZAH01033594">
    <property type="protein sequence ID" value="VDP29953.1"/>
    <property type="molecule type" value="Genomic_DNA"/>
</dbReference>
<evidence type="ECO:0000313" key="1">
    <source>
        <dbReference type="EMBL" id="VDP29953.1"/>
    </source>
</evidence>
<keyword evidence="2" id="KW-1185">Reference proteome</keyword>
<gene>
    <name evidence="1" type="ORF">HPBE_LOCUS22041</name>
</gene>
<reference evidence="1 2" key="1">
    <citation type="submission" date="2018-11" db="EMBL/GenBank/DDBJ databases">
        <authorList>
            <consortium name="Pathogen Informatics"/>
        </authorList>
    </citation>
    <scope>NUCLEOTIDE SEQUENCE [LARGE SCALE GENOMIC DNA]</scope>
</reference>
<dbReference type="WBParaSite" id="HPBE_0002204201-mRNA-1">
    <property type="protein sequence ID" value="HPBE_0002204201-mRNA-1"/>
    <property type="gene ID" value="HPBE_0002204201"/>
</dbReference>
<name>A0A183GHJ9_HELPZ</name>
<dbReference type="AlphaFoldDB" id="A0A183GHJ9"/>
<protein>
    <submittedName>
        <fullName evidence="3">Retrovirus-related Pol polyprotein from transposon TNT 1-94</fullName>
    </submittedName>
</protein>
<sequence length="77" mass="8781">MSSLHGALRMRGYCAYANKECFYCVKAKNTVFADCKSKDDIHHSALCSIPRRMNEAKRKLGRLEKGIQHSELELAHL</sequence>
<accession>A0A183GHJ9</accession>